<feature type="transmembrane region" description="Helical" evidence="1">
    <location>
        <begin position="130"/>
        <end position="152"/>
    </location>
</feature>
<comment type="caution">
    <text evidence="3">The sequence shown here is derived from an EMBL/GenBank/DDBJ whole genome shotgun (WGS) entry which is preliminary data.</text>
</comment>
<keyword evidence="1" id="KW-0812">Transmembrane</keyword>
<dbReference type="Pfam" id="PF02517">
    <property type="entry name" value="Rce1-like"/>
    <property type="match status" value="1"/>
</dbReference>
<dbReference type="EMBL" id="LAZR01000017">
    <property type="protein sequence ID" value="KKO06123.1"/>
    <property type="molecule type" value="Genomic_DNA"/>
</dbReference>
<keyword evidence="1" id="KW-0472">Membrane</keyword>
<protein>
    <recommendedName>
        <fullName evidence="2">CAAX prenyl protease 2/Lysostaphin resistance protein A-like domain-containing protein</fullName>
    </recommendedName>
</protein>
<accession>A0A0F9W1N5</accession>
<proteinExistence type="predicted"/>
<dbReference type="AlphaFoldDB" id="A0A0F9W1N5"/>
<keyword evidence="1" id="KW-1133">Transmembrane helix</keyword>
<sequence length="212" mass="24397">MALTKREIVIASPFIIIAVNFAVAYGFGQIIGKWAFIPMILIGWALWLFFIFKYGGKESIKKWIKKPTGSFGWNILAIVVGLIPLPLFLMHYQLLNHWTIWLPWILLALFNPFIEEFYWRGLLLDYTKTWSNWASVLYVGILYAINHAAFGINSEVNSGLELVISTLIMGIVWGWVYKKTNSIRWVVVSHFLVDFLGVSAAAFLDLYEKGNW</sequence>
<feature type="transmembrane region" description="Helical" evidence="1">
    <location>
        <begin position="7"/>
        <end position="28"/>
    </location>
</feature>
<feature type="transmembrane region" description="Helical" evidence="1">
    <location>
        <begin position="183"/>
        <end position="204"/>
    </location>
</feature>
<feature type="domain" description="CAAX prenyl protease 2/Lysostaphin resistance protein A-like" evidence="2">
    <location>
        <begin position="98"/>
        <end position="196"/>
    </location>
</feature>
<evidence type="ECO:0000313" key="3">
    <source>
        <dbReference type="EMBL" id="KKO06123.1"/>
    </source>
</evidence>
<name>A0A0F9W1N5_9ZZZZ</name>
<dbReference type="InterPro" id="IPR003675">
    <property type="entry name" value="Rce1/LyrA-like_dom"/>
</dbReference>
<dbReference type="GO" id="GO:0080120">
    <property type="term" value="P:CAAX-box protein maturation"/>
    <property type="evidence" value="ECO:0007669"/>
    <property type="project" value="UniProtKB-ARBA"/>
</dbReference>
<evidence type="ECO:0000256" key="1">
    <source>
        <dbReference type="SAM" id="Phobius"/>
    </source>
</evidence>
<organism evidence="3">
    <name type="scientific">marine sediment metagenome</name>
    <dbReference type="NCBI Taxonomy" id="412755"/>
    <lineage>
        <taxon>unclassified sequences</taxon>
        <taxon>metagenomes</taxon>
        <taxon>ecological metagenomes</taxon>
    </lineage>
</organism>
<feature type="transmembrane region" description="Helical" evidence="1">
    <location>
        <begin position="98"/>
        <end position="118"/>
    </location>
</feature>
<reference evidence="3" key="1">
    <citation type="journal article" date="2015" name="Nature">
        <title>Complex archaea that bridge the gap between prokaryotes and eukaryotes.</title>
        <authorList>
            <person name="Spang A."/>
            <person name="Saw J.H."/>
            <person name="Jorgensen S.L."/>
            <person name="Zaremba-Niedzwiedzka K."/>
            <person name="Martijn J."/>
            <person name="Lind A.E."/>
            <person name="van Eijk R."/>
            <person name="Schleper C."/>
            <person name="Guy L."/>
            <person name="Ettema T.J."/>
        </authorList>
    </citation>
    <scope>NUCLEOTIDE SEQUENCE</scope>
</reference>
<feature type="transmembrane region" description="Helical" evidence="1">
    <location>
        <begin position="158"/>
        <end position="176"/>
    </location>
</feature>
<evidence type="ECO:0000259" key="2">
    <source>
        <dbReference type="Pfam" id="PF02517"/>
    </source>
</evidence>
<dbReference type="GO" id="GO:0004175">
    <property type="term" value="F:endopeptidase activity"/>
    <property type="evidence" value="ECO:0007669"/>
    <property type="project" value="UniProtKB-ARBA"/>
</dbReference>
<feature type="transmembrane region" description="Helical" evidence="1">
    <location>
        <begin position="73"/>
        <end position="92"/>
    </location>
</feature>
<gene>
    <name evidence="3" type="ORF">LCGC14_0071360</name>
</gene>
<feature type="transmembrane region" description="Helical" evidence="1">
    <location>
        <begin position="34"/>
        <end position="52"/>
    </location>
</feature>